<dbReference type="InterPro" id="IPR002397">
    <property type="entry name" value="Cyt_P450_B"/>
</dbReference>
<dbReference type="GO" id="GO:0016705">
    <property type="term" value="F:oxidoreductase activity, acting on paired donors, with incorporation or reduction of molecular oxygen"/>
    <property type="evidence" value="ECO:0007669"/>
    <property type="project" value="InterPro"/>
</dbReference>
<dbReference type="GO" id="GO:0020037">
    <property type="term" value="F:heme binding"/>
    <property type="evidence" value="ECO:0007669"/>
    <property type="project" value="InterPro"/>
</dbReference>
<dbReference type="Pfam" id="PF00067">
    <property type="entry name" value="p450"/>
    <property type="match status" value="1"/>
</dbReference>
<dbReference type="PANTHER" id="PTHR46696:SF1">
    <property type="entry name" value="CYTOCHROME P450 YJIB-RELATED"/>
    <property type="match status" value="1"/>
</dbReference>
<comment type="caution">
    <text evidence="4">The sequence shown here is derived from an EMBL/GenBank/DDBJ whole genome shotgun (WGS) entry which is preliminary data.</text>
</comment>
<gene>
    <name evidence="4" type="ORF">D1114_21800</name>
</gene>
<evidence type="ECO:0000313" key="4">
    <source>
        <dbReference type="EMBL" id="RHZ90907.1"/>
    </source>
</evidence>
<feature type="region of interest" description="Disordered" evidence="3">
    <location>
        <begin position="420"/>
        <end position="439"/>
    </location>
</feature>
<evidence type="ECO:0000256" key="1">
    <source>
        <dbReference type="ARBA" id="ARBA00010617"/>
    </source>
</evidence>
<dbReference type="PROSITE" id="PS00086">
    <property type="entry name" value="CYTOCHROME_P450"/>
    <property type="match status" value="1"/>
</dbReference>
<dbReference type="RefSeq" id="WP_119001456.1">
    <property type="nucleotide sequence ID" value="NZ_QWGP01000043.1"/>
</dbReference>
<protein>
    <submittedName>
        <fullName evidence="4">Cytochrome P450</fullName>
    </submittedName>
</protein>
<dbReference type="PANTHER" id="PTHR46696">
    <property type="entry name" value="P450, PUTATIVE (EUROFUNG)-RELATED"/>
    <property type="match status" value="1"/>
</dbReference>
<keyword evidence="2" id="KW-0479">Metal-binding</keyword>
<organism evidence="4 5">
    <name type="scientific">Cereibacter sphaeroides</name>
    <name type="common">Rhodobacter sphaeroides</name>
    <dbReference type="NCBI Taxonomy" id="1063"/>
    <lineage>
        <taxon>Bacteria</taxon>
        <taxon>Pseudomonadati</taxon>
        <taxon>Pseudomonadota</taxon>
        <taxon>Alphaproteobacteria</taxon>
        <taxon>Rhodobacterales</taxon>
        <taxon>Paracoccaceae</taxon>
        <taxon>Cereibacter</taxon>
    </lineage>
</organism>
<dbReference type="CDD" id="cd20612">
    <property type="entry name" value="CYP_LDS-like_C"/>
    <property type="match status" value="1"/>
</dbReference>
<dbReference type="SUPFAM" id="SSF48264">
    <property type="entry name" value="Cytochrome P450"/>
    <property type="match status" value="1"/>
</dbReference>
<evidence type="ECO:0000256" key="3">
    <source>
        <dbReference type="SAM" id="MobiDB-lite"/>
    </source>
</evidence>
<evidence type="ECO:0000256" key="2">
    <source>
        <dbReference type="RuleBase" id="RU000461"/>
    </source>
</evidence>
<feature type="compositionally biased region" description="Low complexity" evidence="3">
    <location>
        <begin position="424"/>
        <end position="439"/>
    </location>
</feature>
<keyword evidence="2" id="KW-0408">Iron</keyword>
<keyword evidence="2" id="KW-0503">Monooxygenase</keyword>
<name>A0AAX1UFD7_CERSP</name>
<dbReference type="Proteomes" id="UP000266305">
    <property type="component" value="Unassembled WGS sequence"/>
</dbReference>
<dbReference type="GO" id="GO:0004497">
    <property type="term" value="F:monooxygenase activity"/>
    <property type="evidence" value="ECO:0007669"/>
    <property type="project" value="UniProtKB-KW"/>
</dbReference>
<dbReference type="InterPro" id="IPR036396">
    <property type="entry name" value="Cyt_P450_sf"/>
</dbReference>
<dbReference type="InterPro" id="IPR001128">
    <property type="entry name" value="Cyt_P450"/>
</dbReference>
<proteinExistence type="inferred from homology"/>
<keyword evidence="2" id="KW-0349">Heme</keyword>
<dbReference type="PRINTS" id="PR00359">
    <property type="entry name" value="BP450"/>
</dbReference>
<dbReference type="EMBL" id="QWGP01000043">
    <property type="protein sequence ID" value="RHZ90907.1"/>
    <property type="molecule type" value="Genomic_DNA"/>
</dbReference>
<dbReference type="InterPro" id="IPR017972">
    <property type="entry name" value="Cyt_P450_CS"/>
</dbReference>
<sequence length="439" mass="46921">MTFLAEFDATADSPPAEVGVVIRWLRSDWSGMYAELRAHRPILPTSAFTMVTRATDVLAILGQPSLYSVRANRRSMDPAVGPFMLARDETDINWQEKGLMQALLRWEDLPRARAIAEEVSRAAIARASDAGGAAPSLDIVPAIARAVPLAIVQRFFGFDAPAEAMLRWSFATQHGMFRNAPFDADVLARCHEAGQEMRAWLEPFLAGKRAAGSCGGDDTVSRLIEISSLPAAGLSADRVLSNVCGLLVGAIETSAQAIVQIVDQFLAHDDWRAAALAADAAGDLAGFDAHVFEALRFNPITTIQFRHLEQDRVLGEGTAYATPAKAGTVLAVCTGSAMFDPALMPDPERFDATRPPNSYLHFGVGHHECLGGHVARVSIPEAVRQILRLPGLARAAGGAGVIDFAGGPFPEHLTVTWSREDPAADAAPAARSRTAEPTA</sequence>
<dbReference type="Gene3D" id="1.10.630.10">
    <property type="entry name" value="Cytochrome P450"/>
    <property type="match status" value="1"/>
</dbReference>
<comment type="similarity">
    <text evidence="1 2">Belongs to the cytochrome P450 family.</text>
</comment>
<keyword evidence="2" id="KW-0560">Oxidoreductase</keyword>
<dbReference type="AlphaFoldDB" id="A0AAX1UFD7"/>
<evidence type="ECO:0000313" key="5">
    <source>
        <dbReference type="Proteomes" id="UP000266305"/>
    </source>
</evidence>
<accession>A0AAX1UFD7</accession>
<reference evidence="4 5" key="1">
    <citation type="submission" date="2018-08" db="EMBL/GenBank/DDBJ databases">
        <title>Draft genome sequence of Rhodobacter sphaeroides FY.</title>
        <authorList>
            <person name="Rayyan A."/>
            <person name="Meyer T.E."/>
            <person name="Kyndt J.A."/>
        </authorList>
    </citation>
    <scope>NUCLEOTIDE SEQUENCE [LARGE SCALE GENOMIC DNA]</scope>
    <source>
        <strain evidence="4 5">FY</strain>
    </source>
</reference>
<dbReference type="GO" id="GO:0005506">
    <property type="term" value="F:iron ion binding"/>
    <property type="evidence" value="ECO:0007669"/>
    <property type="project" value="InterPro"/>
</dbReference>